<name>A0A101NBV8_9ACTN</name>
<evidence type="ECO:0000313" key="3">
    <source>
        <dbReference type="Proteomes" id="UP000054241"/>
    </source>
</evidence>
<dbReference type="STRING" id="67285.AQI88_38805"/>
<organism evidence="2 3">
    <name type="scientific">Streptomyces cellostaticus</name>
    <dbReference type="NCBI Taxonomy" id="67285"/>
    <lineage>
        <taxon>Bacteria</taxon>
        <taxon>Bacillati</taxon>
        <taxon>Actinomycetota</taxon>
        <taxon>Actinomycetes</taxon>
        <taxon>Kitasatosporales</taxon>
        <taxon>Streptomycetaceae</taxon>
        <taxon>Streptomyces</taxon>
    </lineage>
</organism>
<accession>A0A101NBV8</accession>
<reference evidence="2 3" key="1">
    <citation type="submission" date="2015-10" db="EMBL/GenBank/DDBJ databases">
        <title>Draft genome sequence of Streptomyces cellostaticus DSM 40189, type strain for the species Streptomyces cellostaticus.</title>
        <authorList>
            <person name="Ruckert C."/>
            <person name="Winkler A."/>
            <person name="Kalinowski J."/>
            <person name="Kampfer P."/>
            <person name="Glaeser S."/>
        </authorList>
    </citation>
    <scope>NUCLEOTIDE SEQUENCE [LARGE SCALE GENOMIC DNA]</scope>
    <source>
        <strain evidence="2 3">DSM 40189</strain>
    </source>
</reference>
<keyword evidence="3" id="KW-1185">Reference proteome</keyword>
<feature type="transmembrane region" description="Helical" evidence="1">
    <location>
        <begin position="6"/>
        <end position="24"/>
    </location>
</feature>
<dbReference type="EMBL" id="LMWL01000087">
    <property type="protein sequence ID" value="KUM90256.1"/>
    <property type="molecule type" value="Genomic_DNA"/>
</dbReference>
<keyword evidence="1" id="KW-0472">Membrane</keyword>
<keyword evidence="1" id="KW-0812">Transmembrane</keyword>
<gene>
    <name evidence="2" type="ORF">AQI88_38805</name>
</gene>
<dbReference type="RefSeq" id="WP_067009603.1">
    <property type="nucleotide sequence ID" value="NZ_KQ948054.1"/>
</dbReference>
<dbReference type="AlphaFoldDB" id="A0A101NBV8"/>
<dbReference type="Proteomes" id="UP000054241">
    <property type="component" value="Unassembled WGS sequence"/>
</dbReference>
<sequence>MTIEGVAAVATVAITAVGLPAVYWQARAAGRAARSPVAAAGVTARAQHAQDRRTAQRAAFLELLAAVRTLRDADARARDAALFCHLVRNRDNESGARRTEAEEERSQAIDAVAEAYDALHKAAALVTLEGPDELLGFLDSLTRIGRSLIYVCQIVPPDAVNERVLVAEGEAVPPARVREMYDEAERAFVTAARRYLNGDPPGLA</sequence>
<protein>
    <submittedName>
        <fullName evidence="2">Uncharacterized protein</fullName>
    </submittedName>
</protein>
<proteinExistence type="predicted"/>
<keyword evidence="1" id="KW-1133">Transmembrane helix</keyword>
<evidence type="ECO:0000256" key="1">
    <source>
        <dbReference type="SAM" id="Phobius"/>
    </source>
</evidence>
<comment type="caution">
    <text evidence="2">The sequence shown here is derived from an EMBL/GenBank/DDBJ whole genome shotgun (WGS) entry which is preliminary data.</text>
</comment>
<evidence type="ECO:0000313" key="2">
    <source>
        <dbReference type="EMBL" id="KUM90256.1"/>
    </source>
</evidence>